<dbReference type="Proteomes" id="UP000269974">
    <property type="component" value="Unassembled WGS sequence"/>
</dbReference>
<organism evidence="1 2">
    <name type="scientific">Actinobaculum suis</name>
    <dbReference type="NCBI Taxonomy" id="1657"/>
    <lineage>
        <taxon>Bacteria</taxon>
        <taxon>Bacillati</taxon>
        <taxon>Actinomycetota</taxon>
        <taxon>Actinomycetes</taxon>
        <taxon>Actinomycetales</taxon>
        <taxon>Actinomycetaceae</taxon>
        <taxon>Actinobaculum</taxon>
    </lineage>
</organism>
<sequence length="82" mass="9295">MQPCYDGPRKANRIQQPININTHRRVLDTRVTQGGYLIPLSKTSAGGEVEKRKSGFKLSVTYSCWSNTKRVEVVHYGTRWGA</sequence>
<name>A0A7Z8YAJ3_9ACTO</name>
<evidence type="ECO:0000313" key="2">
    <source>
        <dbReference type="Proteomes" id="UP000269974"/>
    </source>
</evidence>
<reference evidence="1 2" key="1">
    <citation type="submission" date="2018-11" db="EMBL/GenBank/DDBJ databases">
        <authorList>
            <consortium name="Pathogen Informatics"/>
        </authorList>
    </citation>
    <scope>NUCLEOTIDE SEQUENCE [LARGE SCALE GENOMIC DNA]</scope>
    <source>
        <strain evidence="1 2">NCTC10327</strain>
    </source>
</reference>
<gene>
    <name evidence="1" type="ORF">NCTC10327_01943</name>
</gene>
<dbReference type="EMBL" id="UYIO01000001">
    <property type="protein sequence ID" value="VDG77336.1"/>
    <property type="molecule type" value="Genomic_DNA"/>
</dbReference>
<proteinExistence type="predicted"/>
<dbReference type="AlphaFoldDB" id="A0A7Z8YAJ3"/>
<evidence type="ECO:0000313" key="1">
    <source>
        <dbReference type="EMBL" id="VDG77336.1"/>
    </source>
</evidence>
<accession>A0A7Z8YAJ3</accession>
<comment type="caution">
    <text evidence="1">The sequence shown here is derived from an EMBL/GenBank/DDBJ whole genome shotgun (WGS) entry which is preliminary data.</text>
</comment>
<protein>
    <submittedName>
        <fullName evidence="1">Uncharacterized protein</fullName>
    </submittedName>
</protein>